<comment type="caution">
    <text evidence="2">The sequence shown here is derived from an EMBL/GenBank/DDBJ whole genome shotgun (WGS) entry which is preliminary data.</text>
</comment>
<feature type="region of interest" description="Disordered" evidence="1">
    <location>
        <begin position="1"/>
        <end position="54"/>
    </location>
</feature>
<keyword evidence="3" id="KW-1185">Reference proteome</keyword>
<protein>
    <submittedName>
        <fullName evidence="2">Uncharacterized protein</fullName>
    </submittedName>
</protein>
<accession>A0AAD9SB89</accession>
<reference evidence="2" key="1">
    <citation type="submission" date="2023-06" db="EMBL/GenBank/DDBJ databases">
        <authorList>
            <person name="Noh H."/>
        </authorList>
    </citation>
    <scope>NUCLEOTIDE SEQUENCE</scope>
    <source>
        <strain evidence="2">DUCC20226</strain>
    </source>
</reference>
<dbReference type="AlphaFoldDB" id="A0AAD9SB89"/>
<feature type="region of interest" description="Disordered" evidence="1">
    <location>
        <begin position="486"/>
        <end position="585"/>
    </location>
</feature>
<dbReference type="EMBL" id="JAUJFL010000005">
    <property type="protein sequence ID" value="KAK2602997.1"/>
    <property type="molecule type" value="Genomic_DNA"/>
</dbReference>
<evidence type="ECO:0000256" key="1">
    <source>
        <dbReference type="SAM" id="MobiDB-lite"/>
    </source>
</evidence>
<feature type="compositionally biased region" description="Polar residues" evidence="1">
    <location>
        <begin position="371"/>
        <end position="390"/>
    </location>
</feature>
<evidence type="ECO:0000313" key="2">
    <source>
        <dbReference type="EMBL" id="KAK2602997.1"/>
    </source>
</evidence>
<dbReference type="Proteomes" id="UP001265746">
    <property type="component" value="Unassembled WGS sequence"/>
</dbReference>
<feature type="region of interest" description="Disordered" evidence="1">
    <location>
        <begin position="278"/>
        <end position="394"/>
    </location>
</feature>
<evidence type="ECO:0000313" key="3">
    <source>
        <dbReference type="Proteomes" id="UP001265746"/>
    </source>
</evidence>
<feature type="compositionally biased region" description="Basic and acidic residues" evidence="1">
    <location>
        <begin position="498"/>
        <end position="511"/>
    </location>
</feature>
<gene>
    <name evidence="2" type="ORF">N8I77_009488</name>
</gene>
<feature type="compositionally biased region" description="Pro residues" evidence="1">
    <location>
        <begin position="287"/>
        <end position="302"/>
    </location>
</feature>
<feature type="compositionally biased region" description="Low complexity" evidence="1">
    <location>
        <begin position="14"/>
        <end position="32"/>
    </location>
</feature>
<feature type="compositionally biased region" description="Basic and acidic residues" evidence="1">
    <location>
        <begin position="305"/>
        <end position="319"/>
    </location>
</feature>
<organism evidence="2 3">
    <name type="scientific">Phomopsis amygdali</name>
    <name type="common">Fusicoccum amygdali</name>
    <dbReference type="NCBI Taxonomy" id="1214568"/>
    <lineage>
        <taxon>Eukaryota</taxon>
        <taxon>Fungi</taxon>
        <taxon>Dikarya</taxon>
        <taxon>Ascomycota</taxon>
        <taxon>Pezizomycotina</taxon>
        <taxon>Sordariomycetes</taxon>
        <taxon>Sordariomycetidae</taxon>
        <taxon>Diaporthales</taxon>
        <taxon>Diaporthaceae</taxon>
        <taxon>Diaporthe</taxon>
    </lineage>
</organism>
<sequence>MAGGRPARARGRPPGRVGARQTGSSTGNSRGSGRPRGPGRPPGRPRRGSDSTVESVKLGKIKYIPESSFLKAAPSINDWPTFVLDDAVIFRRGPGSKMTVANVCNVNLEGPCIVRGKVEVEDEHRLLLRNPSQNTAYIEIPVCEGYSIGYGPWPAVWASGKAGWYEINPARMYKEMYEHMCEGITLYYKIIDAYDSLERNFVKAKRYKALQTPIEKVFFKYSVAIGDGATHEEVKSRCQKHAPFLLAHFDQENDFKWKTTTFRKWLTEENESLVQKLDEAKKKGPAAPAPAPAPAPAEPPAADPTDLKEESNDSAHDSPQRQSVVTDRTRRSKSRASRQSAEEDVGMEDAQPAPPRRSETYIPPPVIPSWRSAQSSVPSGPTPGDQSSPAPIQPQDPVKFLLEVLEEILEAHGGDPQTIRDGKLHTDMYMRCTIKQYSAAREITHFYSRPLLEQLPEKWNSSPFWGWLTSVVDQPWEPKLLTKDQIPDQCKRRKRKDKSVSKGKEAKEPEIIPRGAGKRWPPTPRPAVLRPGTGAKRPATYHSDDDDERARKAARTSQDLEEEDEEDSDSDSDSDLNSDADDTGEAADVAMGSDAALATPTPAPPMEIARLVVRHEKIPSMSPSGPNGTWRCEEDGCNYIVRSAEDPEGKDLIAKHFQYHMAQVEKMNLALSEGTRGHMPINHLLEKIRKKGEEANKKEQRHVDGIPAPQPIKRKLII</sequence>
<feature type="compositionally biased region" description="Acidic residues" evidence="1">
    <location>
        <begin position="559"/>
        <end position="585"/>
    </location>
</feature>
<name>A0AAD9SB89_PHOAM</name>
<proteinExistence type="predicted"/>